<protein>
    <submittedName>
        <fullName evidence="7">Geranylgeranyl diphosphate synthase type I</fullName>
    </submittedName>
</protein>
<keyword evidence="5" id="KW-0460">Magnesium</keyword>
<dbReference type="InterPro" id="IPR033749">
    <property type="entry name" value="Polyprenyl_synt_CS"/>
</dbReference>
<dbReference type="RefSeq" id="WP_141955830.1">
    <property type="nucleotide sequence ID" value="NZ_VFOZ01000001.1"/>
</dbReference>
<evidence type="ECO:0000256" key="6">
    <source>
        <dbReference type="RuleBase" id="RU004466"/>
    </source>
</evidence>
<keyword evidence="4" id="KW-0479">Metal-binding</keyword>
<dbReference type="GO" id="GO:0008299">
    <property type="term" value="P:isoprenoid biosynthetic process"/>
    <property type="evidence" value="ECO:0007669"/>
    <property type="project" value="InterPro"/>
</dbReference>
<keyword evidence="8" id="KW-1185">Reference proteome</keyword>
<dbReference type="PROSITE" id="PS00444">
    <property type="entry name" value="POLYPRENYL_SYNTHASE_2"/>
    <property type="match status" value="1"/>
</dbReference>
<evidence type="ECO:0000256" key="2">
    <source>
        <dbReference type="ARBA" id="ARBA00006706"/>
    </source>
</evidence>
<dbReference type="GO" id="GO:0046872">
    <property type="term" value="F:metal ion binding"/>
    <property type="evidence" value="ECO:0007669"/>
    <property type="project" value="UniProtKB-KW"/>
</dbReference>
<dbReference type="GO" id="GO:0004659">
    <property type="term" value="F:prenyltransferase activity"/>
    <property type="evidence" value="ECO:0007669"/>
    <property type="project" value="InterPro"/>
</dbReference>
<evidence type="ECO:0000256" key="4">
    <source>
        <dbReference type="ARBA" id="ARBA00022723"/>
    </source>
</evidence>
<dbReference type="OrthoDB" id="4497239at2"/>
<comment type="caution">
    <text evidence="7">The sequence shown here is derived from an EMBL/GenBank/DDBJ whole genome shotgun (WGS) entry which is preliminary data.</text>
</comment>
<gene>
    <name evidence="7" type="ORF">FB559_2626</name>
</gene>
<dbReference type="InterPro" id="IPR008949">
    <property type="entry name" value="Isoprenoid_synthase_dom_sf"/>
</dbReference>
<reference evidence="7 8" key="1">
    <citation type="submission" date="2019-06" db="EMBL/GenBank/DDBJ databases">
        <title>Sequencing the genomes of 1000 actinobacteria strains.</title>
        <authorList>
            <person name="Klenk H.-P."/>
        </authorList>
    </citation>
    <scope>NUCLEOTIDE SEQUENCE [LARGE SCALE GENOMIC DNA]</scope>
    <source>
        <strain evidence="7 8">DSM 102200</strain>
    </source>
</reference>
<dbReference type="Pfam" id="PF00348">
    <property type="entry name" value="polyprenyl_synt"/>
    <property type="match status" value="1"/>
</dbReference>
<dbReference type="PROSITE" id="PS00723">
    <property type="entry name" value="POLYPRENYL_SYNTHASE_1"/>
    <property type="match status" value="1"/>
</dbReference>
<dbReference type="PANTHER" id="PTHR12001:SF85">
    <property type="entry name" value="SHORT CHAIN ISOPRENYL DIPHOSPHATE SYNTHASE"/>
    <property type="match status" value="1"/>
</dbReference>
<evidence type="ECO:0000256" key="5">
    <source>
        <dbReference type="ARBA" id="ARBA00022842"/>
    </source>
</evidence>
<proteinExistence type="inferred from homology"/>
<organism evidence="7 8">
    <name type="scientific">Actinoallomurus bryophytorum</name>
    <dbReference type="NCBI Taxonomy" id="1490222"/>
    <lineage>
        <taxon>Bacteria</taxon>
        <taxon>Bacillati</taxon>
        <taxon>Actinomycetota</taxon>
        <taxon>Actinomycetes</taxon>
        <taxon>Streptosporangiales</taxon>
        <taxon>Thermomonosporaceae</taxon>
        <taxon>Actinoallomurus</taxon>
    </lineage>
</organism>
<dbReference type="PANTHER" id="PTHR12001">
    <property type="entry name" value="GERANYLGERANYL PYROPHOSPHATE SYNTHASE"/>
    <property type="match status" value="1"/>
</dbReference>
<accession>A0A543CIX6</accession>
<comment type="similarity">
    <text evidence="2 6">Belongs to the FPP/GGPP synthase family.</text>
</comment>
<comment type="cofactor">
    <cofactor evidence="1">
        <name>Mg(2+)</name>
        <dbReference type="ChEBI" id="CHEBI:18420"/>
    </cofactor>
</comment>
<dbReference type="Proteomes" id="UP000316096">
    <property type="component" value="Unassembled WGS sequence"/>
</dbReference>
<evidence type="ECO:0000313" key="8">
    <source>
        <dbReference type="Proteomes" id="UP000316096"/>
    </source>
</evidence>
<dbReference type="CDD" id="cd00685">
    <property type="entry name" value="Trans_IPPS_HT"/>
    <property type="match status" value="1"/>
</dbReference>
<dbReference type="Gene3D" id="1.10.600.10">
    <property type="entry name" value="Farnesyl Diphosphate Synthase"/>
    <property type="match status" value="1"/>
</dbReference>
<evidence type="ECO:0000256" key="3">
    <source>
        <dbReference type="ARBA" id="ARBA00022679"/>
    </source>
</evidence>
<sequence>MSAVQREIVTPAEARDALLSQVDDRLRGLLAAETSRWSAVDPRAAVPVEAVAALIASGGKRLRPAFCLSGFLSAGGDPAWEPVAVDAAAALEFLHAFALLHDDVLDDSPLRRGETTAHERHASVHRAAGWAGEPRRFGEGVAALAGDLAHIYADRLVSALAPAAREIWHELRTEVIIGQYLDIRVAAERIADPELSRWIAICKSGRYTVHRPLVLGASIAGRQDLTPAFTRYGAALGEAFQLRDDLIDAFGDSAVSGKPTGLDFSQQKMTLLVTLAMRRDDRVSRVLAGQSGDGAGDGATLAQIVTDLNVRGEVERRIDHLVEQAQAAIAAAPLDLEWRDELARVAVETAYRQK</sequence>
<dbReference type="SFLD" id="SFLDS00005">
    <property type="entry name" value="Isoprenoid_Synthase_Type_I"/>
    <property type="match status" value="1"/>
</dbReference>
<evidence type="ECO:0000313" key="7">
    <source>
        <dbReference type="EMBL" id="TQL97052.1"/>
    </source>
</evidence>
<name>A0A543CIX6_9ACTN</name>
<evidence type="ECO:0000256" key="1">
    <source>
        <dbReference type="ARBA" id="ARBA00001946"/>
    </source>
</evidence>
<dbReference type="AlphaFoldDB" id="A0A543CIX6"/>
<dbReference type="EMBL" id="VFOZ01000001">
    <property type="protein sequence ID" value="TQL97052.1"/>
    <property type="molecule type" value="Genomic_DNA"/>
</dbReference>
<dbReference type="InterPro" id="IPR000092">
    <property type="entry name" value="Polyprenyl_synt"/>
</dbReference>
<keyword evidence="3 6" id="KW-0808">Transferase</keyword>
<dbReference type="SUPFAM" id="SSF48576">
    <property type="entry name" value="Terpenoid synthases"/>
    <property type="match status" value="1"/>
</dbReference>